<proteinExistence type="inferred from homology"/>
<sequence length="343" mass="38596">MSSAKRKMPPASLLQRRVRPRYEPEPESDIEGDASDAPSEEGAVFDDDEEFTGDDEVASGSDEDESQVGSGAEDEELGEEEQVGSDDEPALKIDAAQLSFGALARAQASLGGSSSSAATTSRRKRRASHGSEAESAKAGPSGDREDLKTAAKRFQKPARTSKHAPTEMSSKRQVSRKRDFLSDGTLPKAQARDPRFMPLPSKAGADPRIDEIKFRKAYAFLDEYRESEMAELRTAIKKAKDPREKEKLERALLSMESKKKAQERKDRERKVIEEHRKHEKELVRQGKTPYYLKKQEVKKKVLEETFMGMKKGQRDKAIERRRKKVAGKEKKNLPFARRTAEDR</sequence>
<evidence type="ECO:0000256" key="3">
    <source>
        <dbReference type="ARBA" id="ARBA00011167"/>
    </source>
</evidence>
<keyword evidence="5 10" id="KW-0698">rRNA processing</keyword>
<keyword evidence="8 10" id="KW-0687">Ribonucleoprotein</keyword>
<dbReference type="AlphaFoldDB" id="A0AAV9I7R5"/>
<evidence type="ECO:0000313" key="13">
    <source>
        <dbReference type="Proteomes" id="UP001321749"/>
    </source>
</evidence>
<dbReference type="Pfam" id="PF06102">
    <property type="entry name" value="RRP36"/>
    <property type="match status" value="1"/>
</dbReference>
<evidence type="ECO:0000256" key="11">
    <source>
        <dbReference type="SAM" id="MobiDB-lite"/>
    </source>
</evidence>
<reference evidence="12" key="1">
    <citation type="journal article" date="2023" name="Mol. Phylogenet. Evol.">
        <title>Genome-scale phylogeny and comparative genomics of the fungal order Sordariales.</title>
        <authorList>
            <person name="Hensen N."/>
            <person name="Bonometti L."/>
            <person name="Westerberg I."/>
            <person name="Brannstrom I.O."/>
            <person name="Guillou S."/>
            <person name="Cros-Aarteil S."/>
            <person name="Calhoun S."/>
            <person name="Haridas S."/>
            <person name="Kuo A."/>
            <person name="Mondo S."/>
            <person name="Pangilinan J."/>
            <person name="Riley R."/>
            <person name="LaButti K."/>
            <person name="Andreopoulos B."/>
            <person name="Lipzen A."/>
            <person name="Chen C."/>
            <person name="Yan M."/>
            <person name="Daum C."/>
            <person name="Ng V."/>
            <person name="Clum A."/>
            <person name="Steindorff A."/>
            <person name="Ohm R.A."/>
            <person name="Martin F."/>
            <person name="Silar P."/>
            <person name="Natvig D.O."/>
            <person name="Lalanne C."/>
            <person name="Gautier V."/>
            <person name="Ament-Velasquez S.L."/>
            <person name="Kruys A."/>
            <person name="Hutchinson M.I."/>
            <person name="Powell A.J."/>
            <person name="Barry K."/>
            <person name="Miller A.N."/>
            <person name="Grigoriev I.V."/>
            <person name="Debuchy R."/>
            <person name="Gladieux P."/>
            <person name="Hiltunen Thoren M."/>
            <person name="Johannesson H."/>
        </authorList>
    </citation>
    <scope>NUCLEOTIDE SEQUENCE</scope>
    <source>
        <strain evidence="12">PSN324</strain>
    </source>
</reference>
<evidence type="ECO:0000256" key="5">
    <source>
        <dbReference type="ARBA" id="ARBA00022552"/>
    </source>
</evidence>
<feature type="compositionally biased region" description="Basic residues" evidence="11">
    <location>
        <begin position="150"/>
        <end position="162"/>
    </location>
</feature>
<comment type="subunit">
    <text evidence="3 10">Associates with 90S and pre-40S pre-ribosomal particles.</text>
</comment>
<evidence type="ECO:0000256" key="10">
    <source>
        <dbReference type="RuleBase" id="RU368027"/>
    </source>
</evidence>
<feature type="region of interest" description="Disordered" evidence="11">
    <location>
        <begin position="1"/>
        <end position="92"/>
    </location>
</feature>
<dbReference type="PANTHER" id="PTHR21738">
    <property type="entry name" value="RIBOSOMAL RNA PROCESSING PROTEIN 36 HOMOLOG"/>
    <property type="match status" value="1"/>
</dbReference>
<comment type="subcellular location">
    <subcellularLocation>
        <location evidence="1 10">Nucleus</location>
        <location evidence="1 10">Nucleolus</location>
    </subcellularLocation>
</comment>
<dbReference type="Proteomes" id="UP001321749">
    <property type="component" value="Unassembled WGS sequence"/>
</dbReference>
<feature type="compositionally biased region" description="Acidic residues" evidence="11">
    <location>
        <begin position="25"/>
        <end position="34"/>
    </location>
</feature>
<keyword evidence="7 10" id="KW-0539">Nucleus</keyword>
<evidence type="ECO:0000256" key="2">
    <source>
        <dbReference type="ARBA" id="ARBA00009418"/>
    </source>
</evidence>
<dbReference type="EMBL" id="MU864928">
    <property type="protein sequence ID" value="KAK4467076.1"/>
    <property type="molecule type" value="Genomic_DNA"/>
</dbReference>
<dbReference type="GO" id="GO:0005730">
    <property type="term" value="C:nucleolus"/>
    <property type="evidence" value="ECO:0007669"/>
    <property type="project" value="UniProtKB-SubCell"/>
</dbReference>
<comment type="caution">
    <text evidence="12">The sequence shown here is derived from an EMBL/GenBank/DDBJ whole genome shotgun (WGS) entry which is preliminary data.</text>
</comment>
<protein>
    <recommendedName>
        <fullName evidence="10">rRNA biogenesis protein RRP36</fullName>
    </recommendedName>
</protein>
<keyword evidence="4 10" id="KW-0690">Ribosome biogenesis</keyword>
<evidence type="ECO:0000313" key="12">
    <source>
        <dbReference type="EMBL" id="KAK4467076.1"/>
    </source>
</evidence>
<keyword evidence="13" id="KW-1185">Reference proteome</keyword>
<evidence type="ECO:0000256" key="8">
    <source>
        <dbReference type="ARBA" id="ARBA00023274"/>
    </source>
</evidence>
<feature type="compositionally biased region" description="Acidic residues" evidence="11">
    <location>
        <begin position="43"/>
        <end position="88"/>
    </location>
</feature>
<dbReference type="PANTHER" id="PTHR21738:SF0">
    <property type="entry name" value="RIBOSOMAL RNA PROCESSING PROTEIN 36 HOMOLOG"/>
    <property type="match status" value="1"/>
</dbReference>
<keyword evidence="6" id="KW-0175">Coiled coil</keyword>
<feature type="compositionally biased region" description="Low complexity" evidence="11">
    <location>
        <begin position="106"/>
        <end position="120"/>
    </location>
</feature>
<feature type="compositionally biased region" description="Basic and acidic residues" evidence="11">
    <location>
        <begin position="326"/>
        <end position="343"/>
    </location>
</feature>
<accession>A0AAV9I7R5</accession>
<comment type="similarity">
    <text evidence="2 10">Belongs to the RRP36 family.</text>
</comment>
<name>A0AAV9I7R5_9PEZI</name>
<evidence type="ECO:0000256" key="9">
    <source>
        <dbReference type="ARBA" id="ARBA00025053"/>
    </source>
</evidence>
<gene>
    <name evidence="12" type="ORF">QBC42DRAFT_342540</name>
</gene>
<evidence type="ECO:0000256" key="1">
    <source>
        <dbReference type="ARBA" id="ARBA00004604"/>
    </source>
</evidence>
<feature type="region of interest" description="Disordered" evidence="11">
    <location>
        <begin position="308"/>
        <end position="343"/>
    </location>
</feature>
<comment type="function">
    <text evidence="9 10">Component of the 90S pre-ribosome involved in the maturation of rRNAs. Required for early cleavages of the pre-RNAs in the 40S ribosomal subunit maturation pathway.</text>
</comment>
<feature type="region of interest" description="Disordered" evidence="11">
    <location>
        <begin position="252"/>
        <end position="277"/>
    </location>
</feature>
<dbReference type="InterPro" id="IPR009292">
    <property type="entry name" value="RRP36"/>
</dbReference>
<evidence type="ECO:0000256" key="4">
    <source>
        <dbReference type="ARBA" id="ARBA00022517"/>
    </source>
</evidence>
<reference evidence="12" key="2">
    <citation type="submission" date="2023-06" db="EMBL/GenBank/DDBJ databases">
        <authorList>
            <consortium name="Lawrence Berkeley National Laboratory"/>
            <person name="Mondo S.J."/>
            <person name="Hensen N."/>
            <person name="Bonometti L."/>
            <person name="Westerberg I."/>
            <person name="Brannstrom I.O."/>
            <person name="Guillou S."/>
            <person name="Cros-Aarteil S."/>
            <person name="Calhoun S."/>
            <person name="Haridas S."/>
            <person name="Kuo A."/>
            <person name="Pangilinan J."/>
            <person name="Riley R."/>
            <person name="Labutti K."/>
            <person name="Andreopoulos B."/>
            <person name="Lipzen A."/>
            <person name="Chen C."/>
            <person name="Yanf M."/>
            <person name="Daum C."/>
            <person name="Ng V."/>
            <person name="Clum A."/>
            <person name="Steindorff A."/>
            <person name="Ohm R."/>
            <person name="Martin F."/>
            <person name="Silar P."/>
            <person name="Natvig D."/>
            <person name="Lalanne C."/>
            <person name="Gautier V."/>
            <person name="Ament-Velasquez S.L."/>
            <person name="Kruys A."/>
            <person name="Hutchinson M.I."/>
            <person name="Powell A.J."/>
            <person name="Barry K."/>
            <person name="Miller A.N."/>
            <person name="Grigoriev I.V."/>
            <person name="Debuchy R."/>
            <person name="Gladieux P."/>
            <person name="Thoren M.H."/>
            <person name="Johannesson H."/>
        </authorList>
    </citation>
    <scope>NUCLEOTIDE SEQUENCE</scope>
    <source>
        <strain evidence="12">PSN324</strain>
    </source>
</reference>
<evidence type="ECO:0000256" key="6">
    <source>
        <dbReference type="ARBA" id="ARBA00023054"/>
    </source>
</evidence>
<evidence type="ECO:0000256" key="7">
    <source>
        <dbReference type="ARBA" id="ARBA00023242"/>
    </source>
</evidence>
<organism evidence="12 13">
    <name type="scientific">Cladorrhinum samala</name>
    <dbReference type="NCBI Taxonomy" id="585594"/>
    <lineage>
        <taxon>Eukaryota</taxon>
        <taxon>Fungi</taxon>
        <taxon>Dikarya</taxon>
        <taxon>Ascomycota</taxon>
        <taxon>Pezizomycotina</taxon>
        <taxon>Sordariomycetes</taxon>
        <taxon>Sordariomycetidae</taxon>
        <taxon>Sordariales</taxon>
        <taxon>Podosporaceae</taxon>
        <taxon>Cladorrhinum</taxon>
    </lineage>
</organism>
<dbReference type="GO" id="GO:0030686">
    <property type="term" value="C:90S preribosome"/>
    <property type="evidence" value="ECO:0007669"/>
    <property type="project" value="TreeGrafter"/>
</dbReference>
<dbReference type="GO" id="GO:0000462">
    <property type="term" value="P:maturation of SSU-rRNA from tricistronic rRNA transcript (SSU-rRNA, 5.8S rRNA, LSU-rRNA)"/>
    <property type="evidence" value="ECO:0007669"/>
    <property type="project" value="TreeGrafter"/>
</dbReference>
<feature type="region of interest" description="Disordered" evidence="11">
    <location>
        <begin position="106"/>
        <end position="205"/>
    </location>
</feature>